<accession>A0ABT1FZR0</accession>
<dbReference type="SUPFAM" id="SSF161111">
    <property type="entry name" value="Cation efflux protein transmembrane domain-like"/>
    <property type="match status" value="1"/>
</dbReference>
<feature type="transmembrane region" description="Helical" evidence="9">
    <location>
        <begin position="195"/>
        <end position="213"/>
    </location>
</feature>
<keyword evidence="13" id="KW-1185">Reference proteome</keyword>
<feature type="transmembrane region" description="Helical" evidence="9">
    <location>
        <begin position="167"/>
        <end position="189"/>
    </location>
</feature>
<comment type="subcellular location">
    <subcellularLocation>
        <location evidence="1">Membrane</location>
        <topology evidence="1">Multi-pass membrane protein</topology>
    </subcellularLocation>
</comment>
<keyword evidence="5 9" id="KW-1133">Transmembrane helix</keyword>
<keyword evidence="7 9" id="KW-0472">Membrane</keyword>
<dbReference type="PANTHER" id="PTHR11562:SF17">
    <property type="entry name" value="RE54080P-RELATED"/>
    <property type="match status" value="1"/>
</dbReference>
<dbReference type="SUPFAM" id="SSF160240">
    <property type="entry name" value="Cation efflux protein cytoplasmic domain-like"/>
    <property type="match status" value="1"/>
</dbReference>
<feature type="transmembrane region" description="Helical" evidence="9">
    <location>
        <begin position="135"/>
        <end position="155"/>
    </location>
</feature>
<evidence type="ECO:0000256" key="1">
    <source>
        <dbReference type="ARBA" id="ARBA00004141"/>
    </source>
</evidence>
<dbReference type="PANTHER" id="PTHR11562">
    <property type="entry name" value="CATION EFFLUX PROTEIN/ ZINC TRANSPORTER"/>
    <property type="match status" value="1"/>
</dbReference>
<feature type="transmembrane region" description="Helical" evidence="9">
    <location>
        <begin position="59"/>
        <end position="81"/>
    </location>
</feature>
<proteinExistence type="inferred from homology"/>
<dbReference type="InterPro" id="IPR027470">
    <property type="entry name" value="Cation_efflux_CTD"/>
</dbReference>
<reference evidence="12" key="1">
    <citation type="submission" date="2022-05" db="EMBL/GenBank/DDBJ databases">
        <title>Corynebacterium sp. TA-R-1 sp. nov., isolated from human feces.</title>
        <authorList>
            <person name="Shamsuzzaman M."/>
            <person name="Dahal R.H."/>
        </authorList>
    </citation>
    <scope>NUCLEOTIDE SEQUENCE</scope>
    <source>
        <strain evidence="12">TA-R-1</strain>
    </source>
</reference>
<dbReference type="EMBL" id="JAMFTQ010000003">
    <property type="protein sequence ID" value="MCP1387264.1"/>
    <property type="molecule type" value="Genomic_DNA"/>
</dbReference>
<feature type="transmembrane region" description="Helical" evidence="9">
    <location>
        <begin position="101"/>
        <end position="123"/>
    </location>
</feature>
<evidence type="ECO:0000256" key="4">
    <source>
        <dbReference type="ARBA" id="ARBA00022692"/>
    </source>
</evidence>
<evidence type="ECO:0000256" key="7">
    <source>
        <dbReference type="ARBA" id="ARBA00023136"/>
    </source>
</evidence>
<dbReference type="Pfam" id="PF01545">
    <property type="entry name" value="Cation_efflux"/>
    <property type="match status" value="1"/>
</dbReference>
<comment type="caution">
    <text evidence="12">The sequence shown here is derived from an EMBL/GenBank/DDBJ whole genome shotgun (WGS) entry which is preliminary data.</text>
</comment>
<keyword evidence="4 9" id="KW-0812">Transmembrane</keyword>
<dbReference type="RefSeq" id="WP_253576396.1">
    <property type="nucleotide sequence ID" value="NZ_JAMFTQ010000003.1"/>
</dbReference>
<evidence type="ECO:0000259" key="11">
    <source>
        <dbReference type="Pfam" id="PF16916"/>
    </source>
</evidence>
<dbReference type="InterPro" id="IPR050681">
    <property type="entry name" value="CDF/SLC30A"/>
</dbReference>
<organism evidence="12 13">
    <name type="scientific">Corynebacterium stercoris</name>
    <dbReference type="NCBI Taxonomy" id="2943490"/>
    <lineage>
        <taxon>Bacteria</taxon>
        <taxon>Bacillati</taxon>
        <taxon>Actinomycetota</taxon>
        <taxon>Actinomycetes</taxon>
        <taxon>Mycobacteriales</taxon>
        <taxon>Corynebacteriaceae</taxon>
        <taxon>Corynebacterium</taxon>
    </lineage>
</organism>
<dbReference type="InterPro" id="IPR002524">
    <property type="entry name" value="Cation_efflux"/>
</dbReference>
<keyword evidence="6" id="KW-0406">Ion transport</keyword>
<name>A0ABT1FZR0_9CORY</name>
<dbReference type="InterPro" id="IPR027469">
    <property type="entry name" value="Cation_efflux_TMD_sf"/>
</dbReference>
<dbReference type="Pfam" id="PF16916">
    <property type="entry name" value="ZT_dimer"/>
    <property type="match status" value="1"/>
</dbReference>
<evidence type="ECO:0000259" key="10">
    <source>
        <dbReference type="Pfam" id="PF01545"/>
    </source>
</evidence>
<gene>
    <name evidence="12" type="ORF">M5J20_03555</name>
</gene>
<dbReference type="InterPro" id="IPR058533">
    <property type="entry name" value="Cation_efflux_TM"/>
</dbReference>
<feature type="domain" description="Cation efflux protein transmembrane" evidence="10">
    <location>
        <begin position="34"/>
        <end position="224"/>
    </location>
</feature>
<evidence type="ECO:0000256" key="8">
    <source>
        <dbReference type="SAM" id="MobiDB-lite"/>
    </source>
</evidence>
<evidence type="ECO:0000256" key="9">
    <source>
        <dbReference type="SAM" id="Phobius"/>
    </source>
</evidence>
<evidence type="ECO:0000256" key="6">
    <source>
        <dbReference type="ARBA" id="ARBA00023065"/>
    </source>
</evidence>
<feature type="transmembrane region" description="Helical" evidence="9">
    <location>
        <begin position="32"/>
        <end position="53"/>
    </location>
</feature>
<evidence type="ECO:0000256" key="3">
    <source>
        <dbReference type="ARBA" id="ARBA00022448"/>
    </source>
</evidence>
<sequence>MSTAHVEPHHHHHGHAHGHNHHHGVVDAPLRALVTALSITTIVFVAEIIGGWISGSMALIADAMHMLSDAAGLIIAVLAVLAGRRKASGTATFGYRRVEVLAALVNAATVIGIALVIVVEAVRRLRFPEPVEPRTMMGVAVIGLVANIASAWVLSRHRGTSINVEGAYLHVLVDLLGSVAVIVAGVVIMLTDFTAADVVASLVIAAMVLPRAWQLLRNSAQVLLEQVPPGFAADEVEPALRDVPGVAGIHDLHLWSLDGVSVLATVHVVVEDDTDAGALLDAVQERLHALGIDHSTIQLERPEHLHHESICQN</sequence>
<evidence type="ECO:0000313" key="13">
    <source>
        <dbReference type="Proteomes" id="UP001204000"/>
    </source>
</evidence>
<protein>
    <submittedName>
        <fullName evidence="12">Cation diffusion facilitator family transporter</fullName>
    </submittedName>
</protein>
<feature type="region of interest" description="Disordered" evidence="8">
    <location>
        <begin position="1"/>
        <end position="23"/>
    </location>
</feature>
<feature type="compositionally biased region" description="Basic residues" evidence="8">
    <location>
        <begin position="8"/>
        <end position="23"/>
    </location>
</feature>
<keyword evidence="3" id="KW-0813">Transport</keyword>
<feature type="domain" description="Cation efflux protein cytoplasmic" evidence="11">
    <location>
        <begin position="229"/>
        <end position="300"/>
    </location>
</feature>
<dbReference type="Proteomes" id="UP001204000">
    <property type="component" value="Unassembled WGS sequence"/>
</dbReference>
<dbReference type="NCBIfam" id="TIGR01297">
    <property type="entry name" value="CDF"/>
    <property type="match status" value="1"/>
</dbReference>
<evidence type="ECO:0000313" key="12">
    <source>
        <dbReference type="EMBL" id="MCP1387264.1"/>
    </source>
</evidence>
<comment type="similarity">
    <text evidence="2">Belongs to the cation diffusion facilitator (CDF) transporter (TC 2.A.4) family. SLC30A subfamily.</text>
</comment>
<evidence type="ECO:0000256" key="2">
    <source>
        <dbReference type="ARBA" id="ARBA00008873"/>
    </source>
</evidence>
<dbReference type="Gene3D" id="1.20.1510.10">
    <property type="entry name" value="Cation efflux protein transmembrane domain"/>
    <property type="match status" value="1"/>
</dbReference>
<dbReference type="InterPro" id="IPR036837">
    <property type="entry name" value="Cation_efflux_CTD_sf"/>
</dbReference>
<evidence type="ECO:0000256" key="5">
    <source>
        <dbReference type="ARBA" id="ARBA00022989"/>
    </source>
</evidence>